<evidence type="ECO:0000259" key="1">
    <source>
        <dbReference type="Pfam" id="PF04965"/>
    </source>
</evidence>
<accession>A0A7Y9U8Y4</accession>
<sequence length="141" mass="16172">MVKESQLLGTGWAFPPSFDWRSKEAVLVSQVDDIEQSLHILLSTVPGERVMQPSYGCGIKRMVFETVNDSSITEIKDIISKAILFFEVRITLHEIDIDLSDFDQLGVLRLKLDYTVRTTNTRTNLVYPLYLREGTHVRQPE</sequence>
<protein>
    <recommendedName>
        <fullName evidence="1">IraD/Gp25-like domain-containing protein</fullName>
    </recommendedName>
</protein>
<feature type="domain" description="IraD/Gp25-like" evidence="1">
    <location>
        <begin position="30"/>
        <end position="120"/>
    </location>
</feature>
<name>A0A7Y9U8Y4_9BURK</name>
<dbReference type="SUPFAM" id="SSF160719">
    <property type="entry name" value="gpW/gp25-like"/>
    <property type="match status" value="1"/>
</dbReference>
<comment type="caution">
    <text evidence="2">The sequence shown here is derived from an EMBL/GenBank/DDBJ whole genome shotgun (WGS) entry which is preliminary data.</text>
</comment>
<keyword evidence="3" id="KW-1185">Reference proteome</keyword>
<gene>
    <name evidence="2" type="ORF">BDD16_004459</name>
</gene>
<evidence type="ECO:0000313" key="2">
    <source>
        <dbReference type="EMBL" id="NYG35397.1"/>
    </source>
</evidence>
<dbReference type="Gene3D" id="3.10.450.40">
    <property type="match status" value="1"/>
</dbReference>
<dbReference type="Pfam" id="PF04965">
    <property type="entry name" value="GPW_gp25"/>
    <property type="match status" value="1"/>
</dbReference>
<dbReference type="RefSeq" id="WP_179636304.1">
    <property type="nucleotide sequence ID" value="NZ_JACCFH010000002.1"/>
</dbReference>
<evidence type="ECO:0000313" key="3">
    <source>
        <dbReference type="Proteomes" id="UP000518288"/>
    </source>
</evidence>
<dbReference type="AlphaFoldDB" id="A0A7Y9U8Y4"/>
<dbReference type="Proteomes" id="UP000518288">
    <property type="component" value="Unassembled WGS sequence"/>
</dbReference>
<proteinExistence type="predicted"/>
<reference evidence="2 3" key="1">
    <citation type="submission" date="2020-07" db="EMBL/GenBank/DDBJ databases">
        <title>Genomic Encyclopedia of Archaeal and Bacterial Type Strains, Phase II (KMG-II): from individual species to whole genera.</title>
        <authorList>
            <person name="Goeker M."/>
        </authorList>
    </citation>
    <scope>NUCLEOTIDE SEQUENCE [LARGE SCALE GENOMIC DNA]</scope>
    <source>
        <strain evidence="2 3">DSM 21226</strain>
    </source>
</reference>
<organism evidence="2 3">
    <name type="scientific">Sphaerotilus montanus</name>
    <dbReference type="NCBI Taxonomy" id="522889"/>
    <lineage>
        <taxon>Bacteria</taxon>
        <taxon>Pseudomonadati</taxon>
        <taxon>Pseudomonadota</taxon>
        <taxon>Betaproteobacteria</taxon>
        <taxon>Burkholderiales</taxon>
        <taxon>Sphaerotilaceae</taxon>
        <taxon>Sphaerotilus</taxon>
    </lineage>
</organism>
<dbReference type="EMBL" id="JACCFH010000002">
    <property type="protein sequence ID" value="NYG35397.1"/>
    <property type="molecule type" value="Genomic_DNA"/>
</dbReference>
<dbReference type="InterPro" id="IPR007048">
    <property type="entry name" value="IraD/Gp25-like"/>
</dbReference>